<dbReference type="InterPro" id="IPR001173">
    <property type="entry name" value="Glyco_trans_2-like"/>
</dbReference>
<feature type="transmembrane region" description="Helical" evidence="11">
    <location>
        <begin position="65"/>
        <end position="82"/>
    </location>
</feature>
<dbReference type="EC" id="2.4.1.12" evidence="11"/>
<evidence type="ECO:0000256" key="2">
    <source>
        <dbReference type="ARBA" id="ARBA00022475"/>
    </source>
</evidence>
<comment type="pathway">
    <text evidence="11">Glycan metabolism; bacterial cellulose biosynthesis.</text>
</comment>
<comment type="cofactor">
    <cofactor evidence="11">
        <name>Mg(2+)</name>
        <dbReference type="ChEBI" id="CHEBI:18420"/>
    </cofactor>
</comment>
<keyword evidence="4 11" id="KW-0328">Glycosyltransferase</keyword>
<feature type="transmembrane region" description="Helical" evidence="11">
    <location>
        <begin position="423"/>
        <end position="442"/>
    </location>
</feature>
<evidence type="ECO:0000256" key="11">
    <source>
        <dbReference type="RuleBase" id="RU365020"/>
    </source>
</evidence>
<dbReference type="GO" id="GO:0016760">
    <property type="term" value="F:cellulose synthase (UDP-forming) activity"/>
    <property type="evidence" value="ECO:0007669"/>
    <property type="project" value="UniProtKB-EC"/>
</dbReference>
<dbReference type="FunFam" id="3.90.550.10:FF:000061">
    <property type="entry name" value="Cellulose synthase catalytic subunit [UDP-forming]"/>
    <property type="match status" value="1"/>
</dbReference>
<dbReference type="InterPro" id="IPR009875">
    <property type="entry name" value="PilZ_domain"/>
</dbReference>
<dbReference type="InterPro" id="IPR050321">
    <property type="entry name" value="Glycosyltr_2/OpgH_subfam"/>
</dbReference>
<comment type="catalytic activity">
    <reaction evidence="10 11">
        <text>[(1-&gt;4)-beta-D-glucosyl](n) + UDP-alpha-D-glucose = [(1-&gt;4)-beta-D-glucosyl](n+1) + UDP + H(+)</text>
        <dbReference type="Rhea" id="RHEA:19929"/>
        <dbReference type="Rhea" id="RHEA-COMP:10033"/>
        <dbReference type="Rhea" id="RHEA-COMP:10034"/>
        <dbReference type="ChEBI" id="CHEBI:15378"/>
        <dbReference type="ChEBI" id="CHEBI:18246"/>
        <dbReference type="ChEBI" id="CHEBI:58223"/>
        <dbReference type="ChEBI" id="CHEBI:58885"/>
        <dbReference type="EC" id="2.4.1.12"/>
    </reaction>
</comment>
<keyword evidence="6 11" id="KW-0812">Transmembrane</keyword>
<dbReference type="Pfam" id="PF07238">
    <property type="entry name" value="PilZ"/>
    <property type="match status" value="1"/>
</dbReference>
<gene>
    <name evidence="15" type="ORF">BDD16_002702</name>
</gene>
<keyword evidence="9 11" id="KW-0472">Membrane</keyword>
<dbReference type="Proteomes" id="UP000518288">
    <property type="component" value="Unassembled WGS sequence"/>
</dbReference>
<dbReference type="NCBIfam" id="NF008558">
    <property type="entry name" value="PRK11498.1"/>
    <property type="match status" value="1"/>
</dbReference>
<keyword evidence="5 11" id="KW-0808">Transferase</keyword>
<dbReference type="InterPro" id="IPR029044">
    <property type="entry name" value="Nucleotide-diphossugar_trans"/>
</dbReference>
<evidence type="ECO:0000256" key="12">
    <source>
        <dbReference type="SAM" id="MobiDB-lite"/>
    </source>
</evidence>
<dbReference type="PANTHER" id="PTHR43867">
    <property type="entry name" value="CELLULOSE SYNTHASE CATALYTIC SUBUNIT A [UDP-FORMING]"/>
    <property type="match status" value="1"/>
</dbReference>
<evidence type="ECO:0000256" key="6">
    <source>
        <dbReference type="ARBA" id="ARBA00022692"/>
    </source>
</evidence>
<comment type="caution">
    <text evidence="15">The sequence shown here is derived from an EMBL/GenBank/DDBJ whole genome shotgun (WGS) entry which is preliminary data.</text>
</comment>
<dbReference type="GO" id="GO:0030244">
    <property type="term" value="P:cellulose biosynthetic process"/>
    <property type="evidence" value="ECO:0007669"/>
    <property type="project" value="UniProtKB-KW"/>
</dbReference>
<feature type="transmembrane region" description="Helical" evidence="11">
    <location>
        <begin position="564"/>
        <end position="582"/>
    </location>
</feature>
<feature type="transmembrane region" description="Helical" evidence="11">
    <location>
        <begin position="122"/>
        <end position="144"/>
    </location>
</feature>
<comment type="function">
    <text evidence="11">Catalytic subunit of cellulose synthase. It polymerizes uridine 5'-diphosphate glucose to cellulose.</text>
</comment>
<protein>
    <recommendedName>
        <fullName evidence="11">Cellulose synthase catalytic subunit [UDP-forming]</fullName>
        <ecNumber evidence="11">2.4.1.12</ecNumber>
    </recommendedName>
</protein>
<dbReference type="NCBIfam" id="TIGR03030">
    <property type="entry name" value="CelA"/>
    <property type="match status" value="1"/>
</dbReference>
<dbReference type="Pfam" id="PF00535">
    <property type="entry name" value="Glycos_transf_2"/>
    <property type="match status" value="1"/>
</dbReference>
<evidence type="ECO:0000256" key="5">
    <source>
        <dbReference type="ARBA" id="ARBA00022679"/>
    </source>
</evidence>
<feature type="domain" description="PilZ" evidence="14">
    <location>
        <begin position="586"/>
        <end position="682"/>
    </location>
</feature>
<keyword evidence="16" id="KW-1185">Reference proteome</keyword>
<evidence type="ECO:0000259" key="14">
    <source>
        <dbReference type="Pfam" id="PF07238"/>
    </source>
</evidence>
<dbReference type="SUPFAM" id="SSF53448">
    <property type="entry name" value="Nucleotide-diphospho-sugar transferases"/>
    <property type="match status" value="1"/>
</dbReference>
<name>A0A7Y9U7N9_9BURK</name>
<proteinExistence type="predicted"/>
<dbReference type="AlphaFoldDB" id="A0A7Y9U7N9"/>
<keyword evidence="8 11" id="KW-1133">Transmembrane helix</keyword>
<evidence type="ECO:0000256" key="10">
    <source>
        <dbReference type="ARBA" id="ARBA00048682"/>
    </source>
</evidence>
<keyword evidence="3 11" id="KW-0997">Cell inner membrane</keyword>
<dbReference type="SUPFAM" id="SSF141371">
    <property type="entry name" value="PilZ domain-like"/>
    <property type="match status" value="1"/>
</dbReference>
<dbReference type="Pfam" id="PF03552">
    <property type="entry name" value="Cellulose_synt"/>
    <property type="match status" value="1"/>
</dbReference>
<evidence type="ECO:0000259" key="13">
    <source>
        <dbReference type="Pfam" id="PF00535"/>
    </source>
</evidence>
<feature type="transmembrane region" description="Helical" evidence="11">
    <location>
        <begin position="38"/>
        <end position="59"/>
    </location>
</feature>
<keyword evidence="7 11" id="KW-0135">Cellulose biosynthesis</keyword>
<dbReference type="EMBL" id="JACCFH010000001">
    <property type="protein sequence ID" value="NYG33716.1"/>
    <property type="molecule type" value="Genomic_DNA"/>
</dbReference>
<dbReference type="InterPro" id="IPR003919">
    <property type="entry name" value="Cell_synth_A"/>
</dbReference>
<dbReference type="GO" id="GO:0035438">
    <property type="term" value="F:cyclic-di-GMP binding"/>
    <property type="evidence" value="ECO:0007669"/>
    <property type="project" value="InterPro"/>
</dbReference>
<dbReference type="RefSeq" id="WP_179634451.1">
    <property type="nucleotide sequence ID" value="NZ_JACCFH010000001.1"/>
</dbReference>
<feature type="transmembrane region" description="Helical" evidence="11">
    <location>
        <begin position="448"/>
        <end position="468"/>
    </location>
</feature>
<dbReference type="PRINTS" id="PR01439">
    <property type="entry name" value="CELLSNTHASEA"/>
</dbReference>
<evidence type="ECO:0000256" key="1">
    <source>
        <dbReference type="ARBA" id="ARBA00004429"/>
    </source>
</evidence>
<dbReference type="PANTHER" id="PTHR43867:SF2">
    <property type="entry name" value="CELLULOSE SYNTHASE CATALYTIC SUBUNIT A [UDP-FORMING]"/>
    <property type="match status" value="1"/>
</dbReference>
<keyword evidence="2 11" id="KW-1003">Cell membrane</keyword>
<sequence>MAALPDSSTPARPPTPAGGLLISPVGARRTAGWHWDTWEYRALQLAMLLSGGLLMVTVISVPLDLWEQVVFGLLCLLCAVLLNRRPGRFVTLLLTFISLTVSSRYLYWRLTETLLMDDGFDIFFGSGLIAAEIYAWLVLVLGFFQTIWPLERRPVALTMPIEDWPTVDIFIPTYNEPLKVVKPTVLAAMAMDWPLDKLRIHLLDDGRREEFRDFAEEVGIEWVIRSDNRHAKAGNINAALSHTDGEFVAIFDCDHIPTRSFLQMTLGWFYKDPKLAMLQTPHHFFSPDPFERNLDTFGNVPNEGELFYGLVQDGNDFWNATFFCGSCAVLRREMLVEVGGVAVETVTEDAHTALKLHRKGWNTAYIGIPQAAGLATESLSAHVGQRIRWARGMAQIFRTDCPLLGKGLTWAQRLCYSNAMLHFFYGLPRLVFLTAPLAYLFFAAHVIHASAVTIAAMALPHLVHANLVNSRTQGKFRHSFWAEVYEAVLAWYIFRPTMVALIDPKAGSFNVTAKGGYIERDFFDWGIARPYVVLLSLNLLGFVVGIARLFWWNTHELDTVLLNMLWTLYNLVILGAAAAAASETRQVRKSHRVQFGIPARMETADGRVWHVETEDFSEGGLRVRLPPGVMLPEQTPVTLALLRGDHAALFSALIVFRQGEHHGLRFDPMTLQQQMDLVEITFARADAWIDHAARHAPDRPAHALRQIVGLGVRGCAKVFGWKSKQAAQARRPASIRA</sequence>
<dbReference type="Gene3D" id="3.90.550.10">
    <property type="entry name" value="Spore Coat Polysaccharide Biosynthesis Protein SpsA, Chain A"/>
    <property type="match status" value="1"/>
</dbReference>
<dbReference type="Gene3D" id="2.40.10.220">
    <property type="entry name" value="predicted glycosyltransferase like domains"/>
    <property type="match status" value="1"/>
</dbReference>
<accession>A0A7Y9U7N9</accession>
<dbReference type="CDD" id="cd06421">
    <property type="entry name" value="CESA_CelA_like"/>
    <property type="match status" value="1"/>
</dbReference>
<feature type="transmembrane region" description="Helical" evidence="11">
    <location>
        <begin position="531"/>
        <end position="552"/>
    </location>
</feature>
<dbReference type="GO" id="GO:0006011">
    <property type="term" value="P:UDP-alpha-D-glucose metabolic process"/>
    <property type="evidence" value="ECO:0007669"/>
    <property type="project" value="InterPro"/>
</dbReference>
<dbReference type="UniPathway" id="UPA00694"/>
<feature type="compositionally biased region" description="Polar residues" evidence="12">
    <location>
        <begin position="1"/>
        <end position="10"/>
    </location>
</feature>
<evidence type="ECO:0000313" key="15">
    <source>
        <dbReference type="EMBL" id="NYG33716.1"/>
    </source>
</evidence>
<feature type="domain" description="Glycosyltransferase 2-like" evidence="13">
    <location>
        <begin position="169"/>
        <end position="337"/>
    </location>
</feature>
<comment type="subcellular location">
    <subcellularLocation>
        <location evidence="1">Cell inner membrane</location>
        <topology evidence="1">Multi-pass membrane protein</topology>
    </subcellularLocation>
</comment>
<feature type="region of interest" description="Disordered" evidence="12">
    <location>
        <begin position="1"/>
        <end position="20"/>
    </location>
</feature>
<evidence type="ECO:0000256" key="8">
    <source>
        <dbReference type="ARBA" id="ARBA00022989"/>
    </source>
</evidence>
<reference evidence="15 16" key="1">
    <citation type="submission" date="2020-07" db="EMBL/GenBank/DDBJ databases">
        <title>Genomic Encyclopedia of Archaeal and Bacterial Type Strains, Phase II (KMG-II): from individual species to whole genera.</title>
        <authorList>
            <person name="Goeker M."/>
        </authorList>
    </citation>
    <scope>NUCLEOTIDE SEQUENCE [LARGE SCALE GENOMIC DNA]</scope>
    <source>
        <strain evidence="15 16">DSM 21226</strain>
    </source>
</reference>
<organism evidence="15 16">
    <name type="scientific">Sphaerotilus montanus</name>
    <dbReference type="NCBI Taxonomy" id="522889"/>
    <lineage>
        <taxon>Bacteria</taxon>
        <taxon>Pseudomonadati</taxon>
        <taxon>Pseudomonadota</taxon>
        <taxon>Betaproteobacteria</taxon>
        <taxon>Burkholderiales</taxon>
        <taxon>Sphaerotilaceae</taxon>
        <taxon>Sphaerotilus</taxon>
    </lineage>
</organism>
<dbReference type="InterPro" id="IPR005150">
    <property type="entry name" value="Cellulose_synth"/>
</dbReference>
<evidence type="ECO:0000256" key="3">
    <source>
        <dbReference type="ARBA" id="ARBA00022519"/>
    </source>
</evidence>
<feature type="transmembrane region" description="Helical" evidence="11">
    <location>
        <begin position="89"/>
        <end position="107"/>
    </location>
</feature>
<keyword evidence="11" id="KW-0973">c-di-GMP</keyword>
<evidence type="ECO:0000313" key="16">
    <source>
        <dbReference type="Proteomes" id="UP000518288"/>
    </source>
</evidence>
<dbReference type="GO" id="GO:0005886">
    <property type="term" value="C:plasma membrane"/>
    <property type="evidence" value="ECO:0007669"/>
    <property type="project" value="UniProtKB-SubCell"/>
</dbReference>
<evidence type="ECO:0000256" key="9">
    <source>
        <dbReference type="ARBA" id="ARBA00023136"/>
    </source>
</evidence>
<evidence type="ECO:0000256" key="4">
    <source>
        <dbReference type="ARBA" id="ARBA00022676"/>
    </source>
</evidence>
<evidence type="ECO:0000256" key="7">
    <source>
        <dbReference type="ARBA" id="ARBA00022916"/>
    </source>
</evidence>